<dbReference type="Proteomes" id="UP001314170">
    <property type="component" value="Unassembled WGS sequence"/>
</dbReference>
<proteinExistence type="predicted"/>
<gene>
    <name evidence="1" type="ORF">DCAF_LOCUS4371</name>
</gene>
<accession>A0AAV1QYB5</accession>
<evidence type="ECO:0000313" key="1">
    <source>
        <dbReference type="EMBL" id="CAK7326668.1"/>
    </source>
</evidence>
<reference evidence="1 2" key="1">
    <citation type="submission" date="2024-01" db="EMBL/GenBank/DDBJ databases">
        <authorList>
            <person name="Waweru B."/>
        </authorList>
    </citation>
    <scope>NUCLEOTIDE SEQUENCE [LARGE SCALE GENOMIC DNA]</scope>
</reference>
<organism evidence="1 2">
    <name type="scientific">Dovyalis caffra</name>
    <dbReference type="NCBI Taxonomy" id="77055"/>
    <lineage>
        <taxon>Eukaryota</taxon>
        <taxon>Viridiplantae</taxon>
        <taxon>Streptophyta</taxon>
        <taxon>Embryophyta</taxon>
        <taxon>Tracheophyta</taxon>
        <taxon>Spermatophyta</taxon>
        <taxon>Magnoliopsida</taxon>
        <taxon>eudicotyledons</taxon>
        <taxon>Gunneridae</taxon>
        <taxon>Pentapetalae</taxon>
        <taxon>rosids</taxon>
        <taxon>fabids</taxon>
        <taxon>Malpighiales</taxon>
        <taxon>Salicaceae</taxon>
        <taxon>Flacourtieae</taxon>
        <taxon>Dovyalis</taxon>
    </lineage>
</organism>
<comment type="caution">
    <text evidence="1">The sequence shown here is derived from an EMBL/GenBank/DDBJ whole genome shotgun (WGS) entry which is preliminary data.</text>
</comment>
<protein>
    <submittedName>
        <fullName evidence="1">Uncharacterized protein</fullName>
    </submittedName>
</protein>
<evidence type="ECO:0000313" key="2">
    <source>
        <dbReference type="Proteomes" id="UP001314170"/>
    </source>
</evidence>
<keyword evidence="2" id="KW-1185">Reference proteome</keyword>
<dbReference type="AlphaFoldDB" id="A0AAV1QYB5"/>
<dbReference type="EMBL" id="CAWUPB010000851">
    <property type="protein sequence ID" value="CAK7326668.1"/>
    <property type="molecule type" value="Genomic_DNA"/>
</dbReference>
<sequence>MSKFLQRLGVILSLEVGPHSLSTFEQDEGFGRSGHKDALLTPGSYVSNASSTYNFGKLKFAGIVSKESKYGPSFLNLEYPSPLSKMPMWRMDEGISMPNIPNNLRLYDKDMHPRDAFSLLNDNDIKNTCSTRHDDLHKDLDLKMEILE</sequence>
<name>A0AAV1QYB5_9ROSI</name>